<evidence type="ECO:0000313" key="2">
    <source>
        <dbReference type="Proteomes" id="UP000217771"/>
    </source>
</evidence>
<dbReference type="OrthoDB" id="6700725at2"/>
<keyword evidence="2" id="KW-1185">Reference proteome</keyword>
<sequence length="144" mass="16217">MPVRLRYRAGRPVERARSGPLRGVQGGPPVIPKSKAWRSERYLAWVRSLPCCMTGEEGCEAHHVIGLGWGLSGWGLKAPDSFVMPLTPWAHRMVHQRAEWQPWQVEWLQQTIRAGLTEFANDPDIREQLTHALAFIAAREGATA</sequence>
<dbReference type="EMBL" id="NSKB01000001">
    <property type="protein sequence ID" value="PAU79206.1"/>
    <property type="molecule type" value="Genomic_DNA"/>
</dbReference>
<proteinExistence type="predicted"/>
<evidence type="ECO:0000313" key="1">
    <source>
        <dbReference type="EMBL" id="PAU79206.1"/>
    </source>
</evidence>
<name>A0A2A2F1A3_9GAMM</name>
<accession>A0A2A2F1A3</accession>
<dbReference type="AlphaFoldDB" id="A0A2A2F1A3"/>
<protein>
    <submittedName>
        <fullName evidence="1">Uncharacterized protein</fullName>
    </submittedName>
</protein>
<dbReference type="InterPro" id="IPR010373">
    <property type="entry name" value="DUF968"/>
</dbReference>
<gene>
    <name evidence="1" type="ORF">CK498_02225</name>
</gene>
<dbReference type="Pfam" id="PF06147">
    <property type="entry name" value="DUF968"/>
    <property type="match status" value="1"/>
</dbReference>
<comment type="caution">
    <text evidence="1">The sequence shown here is derived from an EMBL/GenBank/DDBJ whole genome shotgun (WGS) entry which is preliminary data.</text>
</comment>
<dbReference type="Proteomes" id="UP000217771">
    <property type="component" value="Unassembled WGS sequence"/>
</dbReference>
<reference evidence="1 2" key="1">
    <citation type="submission" date="2017-08" db="EMBL/GenBank/DDBJ databases">
        <title>Halomonas alkalisoli sp. nov., isolated from saline alkaline soil.</title>
        <authorList>
            <person name="Wang D."/>
            <person name="Zhang G."/>
        </authorList>
    </citation>
    <scope>NUCLEOTIDE SEQUENCE [LARGE SCALE GENOMIC DNA]</scope>
    <source>
        <strain evidence="1 2">WRN001</strain>
    </source>
</reference>
<organism evidence="1 2">
    <name type="scientific">Halomonas salipaludis</name>
    <dbReference type="NCBI Taxonomy" id="2032625"/>
    <lineage>
        <taxon>Bacteria</taxon>
        <taxon>Pseudomonadati</taxon>
        <taxon>Pseudomonadota</taxon>
        <taxon>Gammaproteobacteria</taxon>
        <taxon>Oceanospirillales</taxon>
        <taxon>Halomonadaceae</taxon>
        <taxon>Halomonas</taxon>
    </lineage>
</organism>